<dbReference type="Proteomes" id="UP000655588">
    <property type="component" value="Unassembled WGS sequence"/>
</dbReference>
<keyword evidence="14 15" id="KW-0539">Nucleus</keyword>
<evidence type="ECO:0000256" key="6">
    <source>
        <dbReference type="ARBA" id="ARBA00022771"/>
    </source>
</evidence>
<feature type="compositionally biased region" description="Low complexity" evidence="17">
    <location>
        <begin position="1299"/>
        <end position="1308"/>
    </location>
</feature>
<keyword evidence="8" id="KW-0862">Zinc</keyword>
<dbReference type="PROSITE" id="PS00028">
    <property type="entry name" value="ZINC_FINGER_C2H2_1"/>
    <property type="match status" value="7"/>
</dbReference>
<dbReference type="HAMAP" id="MF_01681">
    <property type="entry name" value="Salvage_MtnC"/>
    <property type="match status" value="1"/>
</dbReference>
<feature type="binding site" evidence="15">
    <location>
        <position position="632"/>
    </location>
    <ligand>
        <name>Mg(2+)</name>
        <dbReference type="ChEBI" id="CHEBI:18420"/>
    </ligand>
</feature>
<comment type="catalytic activity">
    <reaction evidence="15">
        <text>5-methylsulfanyl-2,3-dioxopentyl phosphate + H2O = 1,2-dihydroxy-5-(methylsulfanyl)pent-1-en-3-one + phosphate</text>
        <dbReference type="Rhea" id="RHEA:21700"/>
        <dbReference type="ChEBI" id="CHEBI:15377"/>
        <dbReference type="ChEBI" id="CHEBI:43474"/>
        <dbReference type="ChEBI" id="CHEBI:49252"/>
        <dbReference type="ChEBI" id="CHEBI:58828"/>
        <dbReference type="EC" id="3.1.3.77"/>
    </reaction>
</comment>
<keyword evidence="11" id="KW-0238">DNA-binding</keyword>
<comment type="subunit">
    <text evidence="15">Monomer.</text>
</comment>
<feature type="domain" description="C2H2-type" evidence="18">
    <location>
        <begin position="565"/>
        <end position="592"/>
    </location>
</feature>
<feature type="compositionally biased region" description="Basic and acidic residues" evidence="17">
    <location>
        <begin position="876"/>
        <end position="892"/>
    </location>
</feature>
<dbReference type="Gene3D" id="1.10.720.60">
    <property type="match status" value="1"/>
</dbReference>
<keyword evidence="10" id="KW-0805">Transcription regulation</keyword>
<dbReference type="InterPro" id="IPR013087">
    <property type="entry name" value="Znf_C2H2_type"/>
</dbReference>
<evidence type="ECO:0000256" key="16">
    <source>
        <dbReference type="PROSITE-ProRule" id="PRU00042"/>
    </source>
</evidence>
<feature type="domain" description="C2H2-type" evidence="18">
    <location>
        <begin position="537"/>
        <end position="564"/>
    </location>
</feature>
<keyword evidence="7 15" id="KW-0378">Hydrolase</keyword>
<dbReference type="NCBIfam" id="TIGR01549">
    <property type="entry name" value="HAD-SF-IA-v1"/>
    <property type="match status" value="1"/>
</dbReference>
<evidence type="ECO:0000256" key="8">
    <source>
        <dbReference type="ARBA" id="ARBA00022833"/>
    </source>
</evidence>
<dbReference type="InterPro" id="IPR036236">
    <property type="entry name" value="Znf_C2H2_sf"/>
</dbReference>
<evidence type="ECO:0000313" key="19">
    <source>
        <dbReference type="EMBL" id="KAF3429207.1"/>
    </source>
</evidence>
<feature type="compositionally biased region" description="Basic and acidic residues" evidence="17">
    <location>
        <begin position="1197"/>
        <end position="1250"/>
    </location>
</feature>
<evidence type="ECO:0000256" key="15">
    <source>
        <dbReference type="HAMAP-Rule" id="MF_03117"/>
    </source>
</evidence>
<dbReference type="PANTHER" id="PTHR20371:SF1">
    <property type="entry name" value="ENOLASE-PHOSPHATASE E1"/>
    <property type="match status" value="1"/>
</dbReference>
<proteinExistence type="inferred from homology"/>
<dbReference type="NCBIfam" id="TIGR01691">
    <property type="entry name" value="enolase-ppase"/>
    <property type="match status" value="1"/>
</dbReference>
<feature type="binding site" evidence="15">
    <location>
        <position position="634"/>
    </location>
    <ligand>
        <name>Mg(2+)</name>
        <dbReference type="ChEBI" id="CHEBI:18420"/>
    </ligand>
</feature>
<dbReference type="GO" id="GO:0003690">
    <property type="term" value="F:double-stranded DNA binding"/>
    <property type="evidence" value="ECO:0007669"/>
    <property type="project" value="UniProtKB-ARBA"/>
</dbReference>
<comment type="caution">
    <text evidence="19">The sequence shown here is derived from an EMBL/GenBank/DDBJ whole genome shotgun (WGS) entry which is preliminary data.</text>
</comment>
<dbReference type="SFLD" id="SFLDF00044">
    <property type="entry name" value="enolase-phosphatase"/>
    <property type="match status" value="1"/>
</dbReference>
<evidence type="ECO:0000256" key="7">
    <source>
        <dbReference type="ARBA" id="ARBA00022801"/>
    </source>
</evidence>
<evidence type="ECO:0000313" key="20">
    <source>
        <dbReference type="Proteomes" id="UP000655588"/>
    </source>
</evidence>
<dbReference type="PANTHER" id="PTHR20371">
    <property type="entry name" value="ENOLASE-PHOSPHATASE E1"/>
    <property type="match status" value="1"/>
</dbReference>
<dbReference type="InterPro" id="IPR027511">
    <property type="entry name" value="ENOPH1_eukaryotes"/>
</dbReference>
<dbReference type="InterPro" id="IPR023214">
    <property type="entry name" value="HAD_sf"/>
</dbReference>
<feature type="compositionally biased region" description="Acidic residues" evidence="17">
    <location>
        <begin position="895"/>
        <end position="904"/>
    </location>
</feature>
<dbReference type="SFLD" id="SFLDG01133">
    <property type="entry name" value="C1.5.4:_Enolase-phosphatase_Li"/>
    <property type="match status" value="1"/>
</dbReference>
<dbReference type="Gene3D" id="3.30.160.60">
    <property type="entry name" value="Classic Zinc Finger"/>
    <property type="match status" value="5"/>
</dbReference>
<feature type="domain" description="C2H2-type" evidence="18">
    <location>
        <begin position="509"/>
        <end position="536"/>
    </location>
</feature>
<evidence type="ECO:0000256" key="17">
    <source>
        <dbReference type="SAM" id="MobiDB-lite"/>
    </source>
</evidence>
<evidence type="ECO:0000256" key="2">
    <source>
        <dbReference type="ARBA" id="ARBA00022490"/>
    </source>
</evidence>
<dbReference type="HAMAP" id="MF_03117">
    <property type="entry name" value="Salvage_MtnC_euk"/>
    <property type="match status" value="1"/>
</dbReference>
<feature type="compositionally biased region" description="Basic and acidic residues" evidence="17">
    <location>
        <begin position="936"/>
        <end position="963"/>
    </location>
</feature>
<reference evidence="19" key="1">
    <citation type="submission" date="2019-11" db="EMBL/GenBank/DDBJ databases">
        <title>The nuclear and mitochondrial genomes of Frieseomelitta varia - a highly eusocial stingless bee (Meliponini) with a permanently sterile worker caste.</title>
        <authorList>
            <person name="Freitas F.C.P."/>
            <person name="Lourenco A.P."/>
            <person name="Nunes F.M.F."/>
            <person name="Paschoal A.R."/>
            <person name="Abreu F.C.P."/>
            <person name="Barbin F.O."/>
            <person name="Bataglia L."/>
            <person name="Cardoso-Junior C.A.M."/>
            <person name="Cervoni M.S."/>
            <person name="Silva S.R."/>
            <person name="Dalarmi F."/>
            <person name="Del Lama M.A."/>
            <person name="Depintor T.S."/>
            <person name="Ferreira K.M."/>
            <person name="Goria P.S."/>
            <person name="Jaskot M.C."/>
            <person name="Lago D.C."/>
            <person name="Luna-Lucena D."/>
            <person name="Moda L.M."/>
            <person name="Nascimento L."/>
            <person name="Pedrino M."/>
            <person name="Rabico F.O."/>
            <person name="Sanches F.C."/>
            <person name="Santos D.E."/>
            <person name="Santos C.G."/>
            <person name="Vieira J."/>
            <person name="Lopes T.F."/>
            <person name="Barchuk A.R."/>
            <person name="Hartfelder K."/>
            <person name="Simoes Z.L.P."/>
            <person name="Bitondi M.M.G."/>
            <person name="Pinheiro D.G."/>
        </authorList>
    </citation>
    <scope>NUCLEOTIDE SEQUENCE</scope>
    <source>
        <strain evidence="19">USP_RPSP 00005682</strain>
        <tissue evidence="19">Whole individual</tissue>
    </source>
</reference>
<protein>
    <recommendedName>
        <fullName evidence="15">Enolase-phosphatase E1</fullName>
        <ecNumber evidence="15">3.1.3.77</ecNumber>
    </recommendedName>
    <alternativeName>
        <fullName evidence="15">2,3-diketo-5-methylthio-1-phosphopentane phosphatase</fullName>
    </alternativeName>
</protein>
<comment type="pathway">
    <text evidence="15">Amino-acid biosynthesis; L-methionine biosynthesis via salvage pathway; L-methionine from S-methyl-5-thio-alpha-D-ribose 1-phosphate: step 4/6.</text>
</comment>
<dbReference type="FunFam" id="3.30.160.60:FF:000446">
    <property type="entry name" value="Zinc finger protein"/>
    <property type="match status" value="1"/>
</dbReference>
<accession>A0A833W9W5</accession>
<dbReference type="SUPFAM" id="SSF57667">
    <property type="entry name" value="beta-beta-alpha zinc fingers"/>
    <property type="match status" value="3"/>
</dbReference>
<evidence type="ECO:0000256" key="9">
    <source>
        <dbReference type="ARBA" id="ARBA00022842"/>
    </source>
</evidence>
<keyword evidence="5" id="KW-0677">Repeat</keyword>
<comment type="function">
    <text evidence="15">Bifunctional enzyme that catalyzes the enolization of 2,3-diketo-5-methylthiopentyl-1-phosphate (DK-MTP-1-P) into the intermediate 2-hydroxy-3-keto-5-methylthiopentenyl-1-phosphate (HK-MTPenyl-1-P), which is then dephosphorylated to form the acireductone 1,2-dihydroxy-3-keto-5-methylthiopentene (DHK-MTPene).</text>
</comment>
<evidence type="ECO:0000259" key="18">
    <source>
        <dbReference type="PROSITE" id="PS50157"/>
    </source>
</evidence>
<feature type="region of interest" description="Disordered" evidence="17">
    <location>
        <begin position="920"/>
        <end position="1309"/>
    </location>
</feature>
<evidence type="ECO:0000256" key="12">
    <source>
        <dbReference type="ARBA" id="ARBA00023163"/>
    </source>
</evidence>
<comment type="cofactor">
    <cofactor evidence="15">
        <name>Mg(2+)</name>
        <dbReference type="ChEBI" id="CHEBI:18420"/>
    </cofactor>
    <text evidence="15">Binds 1 Mg(2+) ion per subunit.</text>
</comment>
<dbReference type="InterPro" id="IPR023943">
    <property type="entry name" value="Enolase-ppase_E1"/>
</dbReference>
<evidence type="ECO:0000256" key="14">
    <source>
        <dbReference type="ARBA" id="ARBA00023242"/>
    </source>
</evidence>
<feature type="binding site" evidence="15">
    <location>
        <begin position="765"/>
        <end position="766"/>
    </location>
    <ligand>
        <name>substrate</name>
    </ligand>
</feature>
<dbReference type="SUPFAM" id="SSF56784">
    <property type="entry name" value="HAD-like"/>
    <property type="match status" value="1"/>
</dbReference>
<comment type="pathway">
    <text evidence="15">Amino-acid biosynthesis; L-methionine biosynthesis via salvage pathway; L-methionine from S-methyl-5-thio-alpha-D-ribose 1-phosphate: step 3/6.</text>
</comment>
<keyword evidence="20" id="KW-1185">Reference proteome</keyword>
<keyword evidence="3 15" id="KW-0028">Amino-acid biosynthesis</keyword>
<dbReference type="GO" id="GO:0005737">
    <property type="term" value="C:cytoplasm"/>
    <property type="evidence" value="ECO:0007669"/>
    <property type="project" value="UniProtKB-SubCell"/>
</dbReference>
<feature type="domain" description="C2H2-type" evidence="18">
    <location>
        <begin position="451"/>
        <end position="478"/>
    </location>
</feature>
<dbReference type="SFLD" id="SFLDS00003">
    <property type="entry name" value="Haloacid_Dehalogenase"/>
    <property type="match status" value="1"/>
</dbReference>
<dbReference type="Pfam" id="PF00702">
    <property type="entry name" value="Hydrolase"/>
    <property type="match status" value="1"/>
</dbReference>
<feature type="compositionally biased region" description="Basic and acidic residues" evidence="17">
    <location>
        <begin position="1034"/>
        <end position="1070"/>
    </location>
</feature>
<keyword evidence="13 15" id="KW-0486">Methionine biosynthesis</keyword>
<dbReference type="PROSITE" id="PS50157">
    <property type="entry name" value="ZINC_FINGER_C2H2_2"/>
    <property type="match status" value="7"/>
</dbReference>
<dbReference type="CDD" id="cd01629">
    <property type="entry name" value="HAD_EP"/>
    <property type="match status" value="1"/>
</dbReference>
<dbReference type="EMBL" id="WNWW01000173">
    <property type="protein sequence ID" value="KAF3429207.1"/>
    <property type="molecule type" value="Genomic_DNA"/>
</dbReference>
<evidence type="ECO:0000256" key="1">
    <source>
        <dbReference type="ARBA" id="ARBA00006991"/>
    </source>
</evidence>
<organism evidence="19 20">
    <name type="scientific">Frieseomelitta varia</name>
    <dbReference type="NCBI Taxonomy" id="561572"/>
    <lineage>
        <taxon>Eukaryota</taxon>
        <taxon>Metazoa</taxon>
        <taxon>Ecdysozoa</taxon>
        <taxon>Arthropoda</taxon>
        <taxon>Hexapoda</taxon>
        <taxon>Insecta</taxon>
        <taxon>Pterygota</taxon>
        <taxon>Neoptera</taxon>
        <taxon>Endopterygota</taxon>
        <taxon>Hymenoptera</taxon>
        <taxon>Apocrita</taxon>
        <taxon>Aculeata</taxon>
        <taxon>Apoidea</taxon>
        <taxon>Anthophila</taxon>
        <taxon>Apidae</taxon>
        <taxon>Frieseomelitta</taxon>
    </lineage>
</organism>
<dbReference type="InterPro" id="IPR036412">
    <property type="entry name" value="HAD-like_sf"/>
</dbReference>
<evidence type="ECO:0000256" key="13">
    <source>
        <dbReference type="ARBA" id="ARBA00023167"/>
    </source>
</evidence>
<keyword evidence="9 15" id="KW-0460">Magnesium</keyword>
<keyword evidence="4 15" id="KW-0479">Metal-binding</keyword>
<feature type="compositionally biased region" description="Basic and acidic residues" evidence="17">
    <location>
        <begin position="990"/>
        <end position="1013"/>
    </location>
</feature>
<comment type="similarity">
    <text evidence="15">Belongs to the HAD-like hydrolase superfamily. MasA/MtnC family.</text>
</comment>
<feature type="compositionally biased region" description="Polar residues" evidence="17">
    <location>
        <begin position="976"/>
        <end position="989"/>
    </location>
</feature>
<dbReference type="SMART" id="SM00355">
    <property type="entry name" value="ZnF_C2H2"/>
    <property type="match status" value="9"/>
</dbReference>
<feature type="compositionally biased region" description="Basic and acidic residues" evidence="17">
    <location>
        <begin position="1085"/>
        <end position="1104"/>
    </location>
</feature>
<evidence type="ECO:0000256" key="11">
    <source>
        <dbReference type="ARBA" id="ARBA00023125"/>
    </source>
</evidence>
<dbReference type="GO" id="GO:0005634">
    <property type="term" value="C:nucleus"/>
    <property type="evidence" value="ECO:0007669"/>
    <property type="project" value="UniProtKB-SubCell"/>
</dbReference>
<feature type="domain" description="C2H2-type" evidence="18">
    <location>
        <begin position="345"/>
        <end position="374"/>
    </location>
</feature>
<keyword evidence="12" id="KW-0804">Transcription</keyword>
<evidence type="ECO:0000256" key="4">
    <source>
        <dbReference type="ARBA" id="ARBA00022723"/>
    </source>
</evidence>
<feature type="region of interest" description="Disordered" evidence="17">
    <location>
        <begin position="876"/>
        <end position="908"/>
    </location>
</feature>
<evidence type="ECO:0000256" key="10">
    <source>
        <dbReference type="ARBA" id="ARBA00023015"/>
    </source>
</evidence>
<dbReference type="GO" id="GO:0043874">
    <property type="term" value="F:acireductone synthase activity"/>
    <property type="evidence" value="ECO:0007669"/>
    <property type="project" value="UniProtKB-EC"/>
</dbReference>
<feature type="binding site" evidence="15">
    <location>
        <position position="799"/>
    </location>
    <ligand>
        <name>substrate</name>
    </ligand>
</feature>
<dbReference type="Pfam" id="PF00096">
    <property type="entry name" value="zf-C2H2"/>
    <property type="match status" value="2"/>
</dbReference>
<gene>
    <name evidence="19" type="ORF">E2986_13913</name>
</gene>
<dbReference type="GO" id="GO:0008270">
    <property type="term" value="F:zinc ion binding"/>
    <property type="evidence" value="ECO:0007669"/>
    <property type="project" value="UniProtKB-KW"/>
</dbReference>
<comment type="similarity">
    <text evidence="1">Belongs to the krueppel C2H2-type zinc-finger protein family.</text>
</comment>
<dbReference type="EC" id="3.1.3.77" evidence="15"/>
<feature type="domain" description="C2H2-type" evidence="18">
    <location>
        <begin position="316"/>
        <end position="344"/>
    </location>
</feature>
<dbReference type="UniPathway" id="UPA00904">
    <property type="reaction ID" value="UER00876"/>
</dbReference>
<evidence type="ECO:0000256" key="5">
    <source>
        <dbReference type="ARBA" id="ARBA00022737"/>
    </source>
</evidence>
<keyword evidence="6 16" id="KW-0863">Zinc-finger</keyword>
<keyword evidence="2 15" id="KW-0963">Cytoplasm</keyword>
<feature type="compositionally biased region" description="Low complexity" evidence="17">
    <location>
        <begin position="1275"/>
        <end position="1292"/>
    </location>
</feature>
<dbReference type="InterPro" id="IPR006439">
    <property type="entry name" value="HAD-SF_hydro_IA"/>
</dbReference>
<feature type="domain" description="C2H2-type" evidence="18">
    <location>
        <begin position="480"/>
        <end position="508"/>
    </location>
</feature>
<dbReference type="FunFam" id="3.30.160.60:FF:001370">
    <property type="entry name" value="Zinc finger protein"/>
    <property type="match status" value="1"/>
</dbReference>
<feature type="binding site" evidence="15">
    <location>
        <position position="824"/>
    </location>
    <ligand>
        <name>Mg(2+)</name>
        <dbReference type="ChEBI" id="CHEBI:18420"/>
    </ligand>
</feature>
<dbReference type="Gene3D" id="3.40.50.1000">
    <property type="entry name" value="HAD superfamily/HAD-like"/>
    <property type="match status" value="1"/>
</dbReference>
<feature type="compositionally biased region" description="Basic and acidic residues" evidence="17">
    <location>
        <begin position="1169"/>
        <end position="1186"/>
    </location>
</feature>
<feature type="compositionally biased region" description="Basic and acidic residues" evidence="17">
    <location>
        <begin position="1116"/>
        <end position="1139"/>
    </location>
</feature>
<comment type="subcellular location">
    <subcellularLocation>
        <location evidence="15">Cytoplasm</location>
    </subcellularLocation>
    <subcellularLocation>
        <location evidence="15">Nucleus</location>
    </subcellularLocation>
</comment>
<dbReference type="SFLD" id="SFLDG01129">
    <property type="entry name" value="C1.5:_HAD__Beta-PGM__Phosphata"/>
    <property type="match status" value="1"/>
</dbReference>
<name>A0A833W9W5_9HYME</name>
<evidence type="ECO:0000256" key="3">
    <source>
        <dbReference type="ARBA" id="ARBA00022605"/>
    </source>
</evidence>
<dbReference type="GO" id="GO:0000287">
    <property type="term" value="F:magnesium ion binding"/>
    <property type="evidence" value="ECO:0007669"/>
    <property type="project" value="UniProtKB-UniRule"/>
</dbReference>
<dbReference type="GO" id="GO:0019509">
    <property type="term" value="P:L-methionine salvage from methylthioadenosine"/>
    <property type="evidence" value="ECO:0007669"/>
    <property type="project" value="UniProtKB-UniRule"/>
</dbReference>
<dbReference type="FunFam" id="3.40.50.1000:FF:000079">
    <property type="entry name" value="Enolase-phosphatase E1"/>
    <property type="match status" value="1"/>
</dbReference>
<sequence>MCKDLVMDTSKDALTCRLCGVNLTEGKHESIFEGSTDLIHKIKETLPITISIDDSGSKYVLEYSKRLEKTSQIKSFFNLSKEVTDFSQIHSDAVYTCPNCNVDLMILLVSNSQSCDYTFQISLAMVNHSEKKHIAKEKYINIHKDIVHFNNVKNNIHIKQGNKTIIDEGIENTPNEVSLTLPVLQEESLNCINELSGKENLKIEVEKELKKNFKETSHVSSNLLDCDYDSTDPLVKNEPESDNTYWIDSETDYKSEKDTCVTKSQAMFEKDDIQDENDIYKSCLKYVCRLCGTRYLSHLKYEFHMERHKLGKIDKYECTLCDKETSNENLLWDHYFHTHKSLKRYICIECGKLFTKRSRLNGHQKNYKHSGVKQIQVGTSEDTISEDIIQKAIATTKQEKVSINCNLCGKLISDLDPDAINDLVTCVTCEDSTLSLMIDGNETKVISPRQYHCSKCPKHFVRKERLEFHEMRHNENMNEFICSTCGKEFRAENSLYEHYLFVHKGARPHICELCGKSFQLKARLKEHHRIHTGERPYQCDICGQRCRTTNALKLHRKIHFSYNRYICNICNKSFSKKQNMNEHLEKHWKNDKSDIFVIYPAVEGESIVKMAGEKRTQDQEETLLSETVILVDIEGTTTSISFVKDTLFPYVRENLKKYIETKWEDEEFKQDYEKLKEQAKKDEEDKIDGFVPITGTNAEEERESLIKNILWQMDGDRKTGALKQLQGHMWREAYNSGTIKAHVYEDVPKALESWTSDGKKIYIYSSGSVEAQKLLFGHSVHGDLLKYFSGYFDTEVGAKQESSSYKNILSKIGAEPSNVIFLTDVVKEAAAAKKAGLSTAIVIREGNTPLTDEERMSSTTVKSFLDLTFQTSTKRQKLEATEVQENKTKSTADSEPMDTSEDIEISDKMEVKEVIQEDAKECVKDQQSKEAPTSDAKIEEPMVIDTKDVSNAEKLENTTEKVELQSSEVSTKDTSENMTVAVNESTATSSKDDNKSKVSEKIEKSIDTIEKTVESVPEATLTANDPLDVGTSEPKSKSEEVSITENKTEESSNIVKETKSDDVKMTDVKPVENVSQEKNSSSTNEKSEECANKSEKETKEESTEKIIINPSITETKSSENDESLVKPAHEPIKTEEKPAENGNVPLTNVEKITAPTITEPEATSSKADTNTEIKNTTEIKETKSETETELTNVKSPKTKETEEKTVSANDAEKQVSAEVPKQELTEKSTKEETVADETKETNTVDSEKKKLNGTTQNGDTEVPVSDDKLQRNGLNEGSSNENVNSSTSGSTSAQNGEPESSSEASAESIKVKKVVDSAVADGAGEPDVVPPVVVAATS</sequence>